<keyword evidence="3" id="KW-1185">Reference proteome</keyword>
<organism evidence="2 3">
    <name type="scientific">Coniochaeta hoffmannii</name>
    <dbReference type="NCBI Taxonomy" id="91930"/>
    <lineage>
        <taxon>Eukaryota</taxon>
        <taxon>Fungi</taxon>
        <taxon>Dikarya</taxon>
        <taxon>Ascomycota</taxon>
        <taxon>Pezizomycotina</taxon>
        <taxon>Sordariomycetes</taxon>
        <taxon>Sordariomycetidae</taxon>
        <taxon>Coniochaetales</taxon>
        <taxon>Coniochaetaceae</taxon>
        <taxon>Coniochaeta</taxon>
    </lineage>
</organism>
<dbReference type="EMBL" id="JANBVN010000010">
    <property type="protein sequence ID" value="KAJ9164718.1"/>
    <property type="molecule type" value="Genomic_DNA"/>
</dbReference>
<feature type="region of interest" description="Disordered" evidence="1">
    <location>
        <begin position="151"/>
        <end position="181"/>
    </location>
</feature>
<evidence type="ECO:0000313" key="3">
    <source>
        <dbReference type="Proteomes" id="UP001174691"/>
    </source>
</evidence>
<evidence type="ECO:0000313" key="2">
    <source>
        <dbReference type="EMBL" id="KAJ9164718.1"/>
    </source>
</evidence>
<evidence type="ECO:0000256" key="1">
    <source>
        <dbReference type="SAM" id="MobiDB-lite"/>
    </source>
</evidence>
<comment type="caution">
    <text evidence="2">The sequence shown here is derived from an EMBL/GenBank/DDBJ whole genome shotgun (WGS) entry which is preliminary data.</text>
</comment>
<reference evidence="2" key="1">
    <citation type="submission" date="2022-07" db="EMBL/GenBank/DDBJ databases">
        <title>Fungi with potential for degradation of polypropylene.</title>
        <authorList>
            <person name="Gostincar C."/>
        </authorList>
    </citation>
    <scope>NUCLEOTIDE SEQUENCE</scope>
    <source>
        <strain evidence="2">EXF-13287</strain>
    </source>
</reference>
<gene>
    <name evidence="2" type="ORF">NKR19_g1177</name>
</gene>
<dbReference type="Proteomes" id="UP001174691">
    <property type="component" value="Unassembled WGS sequence"/>
</dbReference>
<feature type="compositionally biased region" description="Basic and acidic residues" evidence="1">
    <location>
        <begin position="152"/>
        <end position="176"/>
    </location>
</feature>
<name>A0AA38W150_9PEZI</name>
<proteinExistence type="predicted"/>
<sequence length="234" mass="27067">MKRLAEDEAVGMVAFFPPPPPPPIVKPLAQHYTGRALANLASETEGPQSHELLSNTEETRLMRALLGFQSVDILKIFICIFKPWEVEEIACIYTFAKEKYDQIFRDIRWDVHEGKPKFEGQRPPTPEGTFDLDNSCSFLEDEALGEVAQFQRRQERLSDRDQKRQRRDPLPFKGDGEPEANGLRPPLAWTLMWRGTYSNLYGYYVQDVIRCWGYVMWDAARLERTGAKEVLARQ</sequence>
<dbReference type="AlphaFoldDB" id="A0AA38W150"/>
<accession>A0AA38W150</accession>
<protein>
    <submittedName>
        <fullName evidence="2">Uncharacterized protein</fullName>
    </submittedName>
</protein>